<comment type="caution">
    <text evidence="1">The sequence shown here is derived from an EMBL/GenBank/DDBJ whole genome shotgun (WGS) entry which is preliminary data.</text>
</comment>
<keyword evidence="2" id="KW-1185">Reference proteome</keyword>
<reference evidence="1" key="1">
    <citation type="submission" date="2021-02" db="EMBL/GenBank/DDBJ databases">
        <authorList>
            <consortium name="DOE Joint Genome Institute"/>
            <person name="Ahrendt S."/>
            <person name="Looney B.P."/>
            <person name="Miyauchi S."/>
            <person name="Morin E."/>
            <person name="Drula E."/>
            <person name="Courty P.E."/>
            <person name="Chicoki N."/>
            <person name="Fauchery L."/>
            <person name="Kohler A."/>
            <person name="Kuo A."/>
            <person name="Labutti K."/>
            <person name="Pangilinan J."/>
            <person name="Lipzen A."/>
            <person name="Riley R."/>
            <person name="Andreopoulos W."/>
            <person name="He G."/>
            <person name="Johnson J."/>
            <person name="Barry K.W."/>
            <person name="Grigoriev I.V."/>
            <person name="Nagy L."/>
            <person name="Hibbett D."/>
            <person name="Henrissat B."/>
            <person name="Matheny P.B."/>
            <person name="Labbe J."/>
            <person name="Martin F."/>
        </authorList>
    </citation>
    <scope>NUCLEOTIDE SEQUENCE</scope>
    <source>
        <strain evidence="1">FP105234-sp</strain>
    </source>
</reference>
<evidence type="ECO:0000313" key="1">
    <source>
        <dbReference type="EMBL" id="KAI0046361.1"/>
    </source>
</evidence>
<name>A0ACB8RQC0_9AGAM</name>
<reference evidence="1" key="2">
    <citation type="journal article" date="2022" name="New Phytol.">
        <title>Evolutionary transition to the ectomycorrhizal habit in the genomes of a hyperdiverse lineage of mushroom-forming fungi.</title>
        <authorList>
            <person name="Looney B."/>
            <person name="Miyauchi S."/>
            <person name="Morin E."/>
            <person name="Drula E."/>
            <person name="Courty P.E."/>
            <person name="Kohler A."/>
            <person name="Kuo A."/>
            <person name="LaButti K."/>
            <person name="Pangilinan J."/>
            <person name="Lipzen A."/>
            <person name="Riley R."/>
            <person name="Andreopoulos W."/>
            <person name="He G."/>
            <person name="Johnson J."/>
            <person name="Nolan M."/>
            <person name="Tritt A."/>
            <person name="Barry K.W."/>
            <person name="Grigoriev I.V."/>
            <person name="Nagy L.G."/>
            <person name="Hibbett D."/>
            <person name="Henrissat B."/>
            <person name="Matheny P.B."/>
            <person name="Labbe J."/>
            <person name="Martin F.M."/>
        </authorList>
    </citation>
    <scope>NUCLEOTIDE SEQUENCE</scope>
    <source>
        <strain evidence="1">FP105234-sp</strain>
    </source>
</reference>
<evidence type="ECO:0000313" key="2">
    <source>
        <dbReference type="Proteomes" id="UP000814033"/>
    </source>
</evidence>
<sequence>MHARIAVSLLPAADLQGWLFRADTCFRGGSFFMDTDRLNLAMSQYAIAAIILDDMIPSWKYDLDASQRVCVAQHRGEIDEHLQAILSTLNGENNGRRPRSSEYPNLGIMKRLPDGCGAEGEAYNMSHRGELRQALDQSEGDGLGVARGSGEAHSVIYGGSSALNAPQAAKITAHDVVDSPSWNSAVTPMETEQLDHPYQSGQHQEHPQATQQYVEGGRVQDDGHENREEGGSIRSVGGWRATIWPASPPPSSPPATIFSAASPLNSLEEPYRAMSVDSEISIASLSTVTSHSVSIGKSANSQNSYKMKMNMYHKPPAFQGRNAFMRSVPQPLELVSTLKRPPYFSNIYMASVEMFHELRLCRGHKGVVYSVAFSPDGSRFVSGSGDNTIRIWNTETGQPMGPPLKGHTNYVLSVAFSPDGMRIVSGSSDNSIRIWDAETGQPVGTPLEGHTDSVWSAAFSPDGKRVVSGSRDSTIRIWDAKTWQMVGLPLKGHTGGVESVAFSPDSTRVVSGSSDDTIRIWDAEKGQPVGTPLEGHTGWVMSVAISPDGRRVVSGSTDNTICIWDAETRQPVGTPLVGHTNAVNSVAFSPDSRRVVSGSGDETIRIWDVETGQQVGRQLEGHTDSVLSVAFSPDGTRVVSGSGDRTIRIWNVQPDGEYGH</sequence>
<dbReference type="EMBL" id="MU275927">
    <property type="protein sequence ID" value="KAI0046361.1"/>
    <property type="molecule type" value="Genomic_DNA"/>
</dbReference>
<gene>
    <name evidence="1" type="ORF">FA95DRAFT_1596296</name>
</gene>
<dbReference type="Proteomes" id="UP000814033">
    <property type="component" value="Unassembled WGS sequence"/>
</dbReference>
<proteinExistence type="predicted"/>
<accession>A0ACB8RQC0</accession>
<organism evidence="1 2">
    <name type="scientific">Auriscalpium vulgare</name>
    <dbReference type="NCBI Taxonomy" id="40419"/>
    <lineage>
        <taxon>Eukaryota</taxon>
        <taxon>Fungi</taxon>
        <taxon>Dikarya</taxon>
        <taxon>Basidiomycota</taxon>
        <taxon>Agaricomycotina</taxon>
        <taxon>Agaricomycetes</taxon>
        <taxon>Russulales</taxon>
        <taxon>Auriscalpiaceae</taxon>
        <taxon>Auriscalpium</taxon>
    </lineage>
</organism>
<protein>
    <submittedName>
        <fullName evidence="1">WD40 repeat-like protein</fullName>
    </submittedName>
</protein>